<evidence type="ECO:0000256" key="1">
    <source>
        <dbReference type="ARBA" id="ARBA00004448"/>
    </source>
</evidence>
<dbReference type="GO" id="GO:0005743">
    <property type="term" value="C:mitochondrial inner membrane"/>
    <property type="evidence" value="ECO:0007669"/>
    <property type="project" value="UniProtKB-SubCell"/>
</dbReference>
<dbReference type="PRINTS" id="PR00926">
    <property type="entry name" value="MITOCARRIER"/>
</dbReference>
<feature type="compositionally biased region" description="Acidic residues" evidence="12">
    <location>
        <begin position="32"/>
        <end position="41"/>
    </location>
</feature>
<keyword evidence="6" id="KW-0999">Mitochondrion inner membrane</keyword>
<evidence type="ECO:0000256" key="7">
    <source>
        <dbReference type="ARBA" id="ARBA00022989"/>
    </source>
</evidence>
<dbReference type="EMBL" id="CP058607">
    <property type="protein sequence ID" value="QLG72436.1"/>
    <property type="molecule type" value="Genomic_DNA"/>
</dbReference>
<dbReference type="RefSeq" id="XP_037144164.1">
    <property type="nucleotide sequence ID" value="XM_037288269.1"/>
</dbReference>
<evidence type="ECO:0000256" key="5">
    <source>
        <dbReference type="ARBA" id="ARBA00022737"/>
    </source>
</evidence>
<comment type="subcellular location">
    <subcellularLocation>
        <location evidence="1">Mitochondrion inner membrane</location>
        <topology evidence="1">Multi-pass membrane protein</topology>
    </subcellularLocation>
</comment>
<evidence type="ECO:0000256" key="6">
    <source>
        <dbReference type="ARBA" id="ARBA00022792"/>
    </source>
</evidence>
<dbReference type="Gene3D" id="1.50.40.10">
    <property type="entry name" value="Mitochondrial carrier domain"/>
    <property type="match status" value="2"/>
</dbReference>
<dbReference type="Pfam" id="PF00153">
    <property type="entry name" value="Mito_carr"/>
    <property type="match status" value="3"/>
</dbReference>
<dbReference type="GeneID" id="59236160"/>
<feature type="repeat" description="Solcar" evidence="10">
    <location>
        <begin position="262"/>
        <end position="360"/>
    </location>
</feature>
<dbReference type="FunFam" id="1.50.40.10:FF:000125">
    <property type="entry name" value="YMR166C-like protein"/>
    <property type="match status" value="1"/>
</dbReference>
<reference evidence="14 15" key="1">
    <citation type="submission" date="2020-07" db="EMBL/GenBank/DDBJ databases">
        <title>The yeast mating-type switching endonuclease HO is a domesticated member of an unorthodox homing genetic element family.</title>
        <authorList>
            <person name="Coughlan A.Y."/>
            <person name="Lombardi L."/>
            <person name="Braun-Galleani S."/>
            <person name="Martos A.R."/>
            <person name="Galeote V."/>
            <person name="Bigey F."/>
            <person name="Dequin S."/>
            <person name="Byrne K.P."/>
            <person name="Wolfe K.H."/>
        </authorList>
    </citation>
    <scope>NUCLEOTIDE SEQUENCE [LARGE SCALE GENOMIC DNA]</scope>
    <source>
        <strain evidence="14 15">NRRL Y-6702</strain>
    </source>
</reference>
<dbReference type="PROSITE" id="PS50920">
    <property type="entry name" value="SOLCAR"/>
    <property type="match status" value="3"/>
</dbReference>
<keyword evidence="8" id="KW-0496">Mitochondrion</keyword>
<evidence type="ECO:0000256" key="3">
    <source>
        <dbReference type="ARBA" id="ARBA00022448"/>
    </source>
</evidence>
<comment type="similarity">
    <text evidence="2 11">Belongs to the mitochondrial carrier (TC 2.A.29) family.</text>
</comment>
<evidence type="ECO:0000256" key="12">
    <source>
        <dbReference type="SAM" id="MobiDB-lite"/>
    </source>
</evidence>
<protein>
    <recommendedName>
        <fullName evidence="16">Mitochondrial carrier protein</fullName>
    </recommendedName>
</protein>
<dbReference type="SUPFAM" id="SSF103506">
    <property type="entry name" value="Mitochondrial carrier"/>
    <property type="match status" value="1"/>
</dbReference>
<keyword evidence="15" id="KW-1185">Reference proteome</keyword>
<sequence length="372" mass="41545">MWNYTSSIPVAHYHHDHPHMKPTRAFAHQGAGDDDDSDKDDDNNKQNGSARRSLEENNSPLLLCIVAGGIGGAIGDTSMHSLDTVKTRQQGAPSVPSYRNMLSAYRTIFMQEGFRKGLYGGYCAAMLGSFPSAAIFFGTYEYFKRKFIDHWKINETISHLSSGFLGDLFSSIVYVPSEVLKTRLQLQGKYNNPYFNSGYNYKNLRDTVKTVIKAEGAGALLFGYKATLARDLPFSALQFAFYEKCRQWAYKVENKDIMKDELSLSSEIITGAVAGGLAGILTTPLDVIKTRVQTQQPINPNKYTSSAKPANLSNSLFFSLRTVYKSEGILGFFSGVGPRFIWTSVQSSIMLLLYQIALRDLNEFFPRSDKIK</sequence>
<keyword evidence="3 11" id="KW-0813">Transport</keyword>
<evidence type="ECO:0000256" key="4">
    <source>
        <dbReference type="ARBA" id="ARBA00022692"/>
    </source>
</evidence>
<evidence type="ECO:0000256" key="2">
    <source>
        <dbReference type="ARBA" id="ARBA00006375"/>
    </source>
</evidence>
<evidence type="ECO:0000256" key="9">
    <source>
        <dbReference type="ARBA" id="ARBA00023136"/>
    </source>
</evidence>
<keyword evidence="4 10" id="KW-0812">Transmembrane</keyword>
<dbReference type="Proteomes" id="UP000509704">
    <property type="component" value="Chromosome 4"/>
</dbReference>
<evidence type="ECO:0000313" key="14">
    <source>
        <dbReference type="EMBL" id="QLG72436.1"/>
    </source>
</evidence>
<dbReference type="GO" id="GO:0055085">
    <property type="term" value="P:transmembrane transport"/>
    <property type="evidence" value="ECO:0007669"/>
    <property type="project" value="InterPro"/>
</dbReference>
<proteinExistence type="inferred from homology"/>
<keyword evidence="5" id="KW-0677">Repeat</keyword>
<dbReference type="AlphaFoldDB" id="A0A7H9B1X4"/>
<feature type="repeat" description="Solcar" evidence="10">
    <location>
        <begin position="154"/>
        <end position="248"/>
    </location>
</feature>
<dbReference type="InterPro" id="IPR018108">
    <property type="entry name" value="MCP_transmembrane"/>
</dbReference>
<evidence type="ECO:0000256" key="13">
    <source>
        <dbReference type="SAM" id="Phobius"/>
    </source>
</evidence>
<dbReference type="PANTHER" id="PTHR45667">
    <property type="entry name" value="S-ADENOSYLMETHIONINE MITOCHONDRIAL CARRIER PROTEIN"/>
    <property type="match status" value="1"/>
</dbReference>
<organism evidence="14 15">
    <name type="scientific">Zygotorulaspora mrakii</name>
    <name type="common">Zygosaccharomyces mrakii</name>
    <dbReference type="NCBI Taxonomy" id="42260"/>
    <lineage>
        <taxon>Eukaryota</taxon>
        <taxon>Fungi</taxon>
        <taxon>Dikarya</taxon>
        <taxon>Ascomycota</taxon>
        <taxon>Saccharomycotina</taxon>
        <taxon>Saccharomycetes</taxon>
        <taxon>Saccharomycetales</taxon>
        <taxon>Saccharomycetaceae</taxon>
        <taxon>Zygotorulaspora</taxon>
    </lineage>
</organism>
<gene>
    <name evidence="14" type="ORF">HG535_0D01440</name>
</gene>
<dbReference type="OrthoDB" id="415315at2759"/>
<evidence type="ECO:0000256" key="8">
    <source>
        <dbReference type="ARBA" id="ARBA00023128"/>
    </source>
</evidence>
<accession>A0A7H9B1X4</accession>
<name>A0A7H9B1X4_ZYGMR</name>
<keyword evidence="9 10" id="KW-0472">Membrane</keyword>
<feature type="transmembrane region" description="Helical" evidence="13">
    <location>
        <begin position="119"/>
        <end position="143"/>
    </location>
</feature>
<keyword evidence="7 13" id="KW-1133">Transmembrane helix</keyword>
<dbReference type="FunFam" id="1.50.40.10:FF:000095">
    <property type="entry name" value="Mitochondrial carrier protein"/>
    <property type="match status" value="1"/>
</dbReference>
<evidence type="ECO:0008006" key="16">
    <source>
        <dbReference type="Google" id="ProtNLM"/>
    </source>
</evidence>
<feature type="region of interest" description="Disordered" evidence="12">
    <location>
        <begin position="15"/>
        <end position="54"/>
    </location>
</feature>
<dbReference type="InterPro" id="IPR023395">
    <property type="entry name" value="MCP_dom_sf"/>
</dbReference>
<evidence type="ECO:0000256" key="11">
    <source>
        <dbReference type="RuleBase" id="RU000488"/>
    </source>
</evidence>
<dbReference type="KEGG" id="zmk:HG535_0D01440"/>
<dbReference type="InterPro" id="IPR002067">
    <property type="entry name" value="MCP"/>
</dbReference>
<evidence type="ECO:0000256" key="10">
    <source>
        <dbReference type="PROSITE-ProRule" id="PRU00282"/>
    </source>
</evidence>
<evidence type="ECO:0000313" key="15">
    <source>
        <dbReference type="Proteomes" id="UP000509704"/>
    </source>
</evidence>
<feature type="repeat" description="Solcar" evidence="10">
    <location>
        <begin position="59"/>
        <end position="146"/>
    </location>
</feature>